<evidence type="ECO:0000313" key="6">
    <source>
        <dbReference type="EMBL" id="MXY34096.1"/>
    </source>
</evidence>
<keyword evidence="3 6" id="KW-0378">Hydrolase</keyword>
<evidence type="ECO:0000256" key="1">
    <source>
        <dbReference type="ARBA" id="ARBA00001946"/>
    </source>
</evidence>
<dbReference type="InterPro" id="IPR015797">
    <property type="entry name" value="NUDIX_hydrolase-like_dom_sf"/>
</dbReference>
<dbReference type="PANTHER" id="PTHR12629:SF0">
    <property type="entry name" value="DIPHOSPHOINOSITOL-POLYPHOSPHATE DIPHOSPHATASE"/>
    <property type="match status" value="1"/>
</dbReference>
<organism evidence="6">
    <name type="scientific">Boseongicola sp. SB0664_bin_43</name>
    <dbReference type="NCBI Taxonomy" id="2604844"/>
    <lineage>
        <taxon>Bacteria</taxon>
        <taxon>Pseudomonadati</taxon>
        <taxon>Pseudomonadota</taxon>
        <taxon>Alphaproteobacteria</taxon>
        <taxon>Rhodobacterales</taxon>
        <taxon>Paracoccaceae</taxon>
        <taxon>Boseongicola</taxon>
    </lineage>
</organism>
<evidence type="ECO:0000256" key="2">
    <source>
        <dbReference type="ARBA" id="ARBA00022723"/>
    </source>
</evidence>
<protein>
    <submittedName>
        <fullName evidence="6">NUDIX hydrolase</fullName>
    </submittedName>
</protein>
<dbReference type="SUPFAM" id="SSF55811">
    <property type="entry name" value="Nudix"/>
    <property type="match status" value="1"/>
</dbReference>
<dbReference type="GO" id="GO:0005737">
    <property type="term" value="C:cytoplasm"/>
    <property type="evidence" value="ECO:0007669"/>
    <property type="project" value="TreeGrafter"/>
</dbReference>
<reference evidence="6" key="1">
    <citation type="submission" date="2019-09" db="EMBL/GenBank/DDBJ databases">
        <title>Characterisation of the sponge microbiome using genome-centric metagenomics.</title>
        <authorList>
            <person name="Engelberts J.P."/>
            <person name="Robbins S.J."/>
            <person name="De Goeij J.M."/>
            <person name="Aranda M."/>
            <person name="Bell S.C."/>
            <person name="Webster N.S."/>
        </authorList>
    </citation>
    <scope>NUCLEOTIDE SEQUENCE</scope>
    <source>
        <strain evidence="6">SB0664_bin_43</strain>
    </source>
</reference>
<evidence type="ECO:0000259" key="5">
    <source>
        <dbReference type="PROSITE" id="PS51462"/>
    </source>
</evidence>
<evidence type="ECO:0000256" key="3">
    <source>
        <dbReference type="ARBA" id="ARBA00022801"/>
    </source>
</evidence>
<accession>A0A6B0Y4R1</accession>
<keyword evidence="4" id="KW-0460">Magnesium</keyword>
<sequence length="156" mass="17858">MSVQGERQRPLRLSNGGKRGVRTQFGALCWRRRGDEIQVLLVTSRRRKRWIIPKGWPQDRATPVKAAMTEAWEEAGVEGRAKATCLGFFSYDKTVTARQVTPCVVAIFPMRVRKLRRDFPEASQRKRKWFSQAKASTLVSEPELAAIIRRFDPASV</sequence>
<name>A0A6B0Y4R1_9RHOB</name>
<dbReference type="GO" id="GO:0016462">
    <property type="term" value="F:pyrophosphatase activity"/>
    <property type="evidence" value="ECO:0007669"/>
    <property type="project" value="InterPro"/>
</dbReference>
<dbReference type="CDD" id="cd04666">
    <property type="entry name" value="NUDIX_DIPP2_like_Nudt4"/>
    <property type="match status" value="1"/>
</dbReference>
<dbReference type="Gene3D" id="3.90.79.10">
    <property type="entry name" value="Nucleoside Triphosphate Pyrophosphohydrolase"/>
    <property type="match status" value="1"/>
</dbReference>
<dbReference type="AlphaFoldDB" id="A0A6B0Y4R1"/>
<dbReference type="PANTHER" id="PTHR12629">
    <property type="entry name" value="DIPHOSPHOINOSITOL POLYPHOSPHATE PHOSPHOHYDROLASE"/>
    <property type="match status" value="1"/>
</dbReference>
<dbReference type="EMBL" id="VXRY01000330">
    <property type="protein sequence ID" value="MXY34096.1"/>
    <property type="molecule type" value="Genomic_DNA"/>
</dbReference>
<proteinExistence type="predicted"/>
<keyword evidence="2" id="KW-0479">Metal-binding</keyword>
<dbReference type="Pfam" id="PF00293">
    <property type="entry name" value="NUDIX"/>
    <property type="match status" value="1"/>
</dbReference>
<dbReference type="InterPro" id="IPR000086">
    <property type="entry name" value="NUDIX_hydrolase_dom"/>
</dbReference>
<comment type="caution">
    <text evidence="6">The sequence shown here is derived from an EMBL/GenBank/DDBJ whole genome shotgun (WGS) entry which is preliminary data.</text>
</comment>
<dbReference type="PROSITE" id="PS51462">
    <property type="entry name" value="NUDIX"/>
    <property type="match status" value="1"/>
</dbReference>
<gene>
    <name evidence="6" type="ORF">F4Y60_08390</name>
</gene>
<feature type="domain" description="Nudix hydrolase" evidence="5">
    <location>
        <begin position="20"/>
        <end position="152"/>
    </location>
</feature>
<dbReference type="GO" id="GO:0046872">
    <property type="term" value="F:metal ion binding"/>
    <property type="evidence" value="ECO:0007669"/>
    <property type="project" value="UniProtKB-KW"/>
</dbReference>
<dbReference type="InterPro" id="IPR047198">
    <property type="entry name" value="DDP-like_NUDIX"/>
</dbReference>
<evidence type="ECO:0000256" key="4">
    <source>
        <dbReference type="ARBA" id="ARBA00022842"/>
    </source>
</evidence>
<comment type="cofactor">
    <cofactor evidence="1">
        <name>Mg(2+)</name>
        <dbReference type="ChEBI" id="CHEBI:18420"/>
    </cofactor>
</comment>